<evidence type="ECO:0008006" key="4">
    <source>
        <dbReference type="Google" id="ProtNLM"/>
    </source>
</evidence>
<reference evidence="3" key="1">
    <citation type="journal article" date="2019" name="Int. J. Syst. Evol. Microbiol.">
        <title>The Global Catalogue of Microorganisms (GCM) 10K type strain sequencing project: providing services to taxonomists for standard genome sequencing and annotation.</title>
        <authorList>
            <consortium name="The Broad Institute Genomics Platform"/>
            <consortium name="The Broad Institute Genome Sequencing Center for Infectious Disease"/>
            <person name="Wu L."/>
            <person name="Ma J."/>
        </authorList>
    </citation>
    <scope>NUCLEOTIDE SEQUENCE [LARGE SCALE GENOMIC DNA]</scope>
    <source>
        <strain evidence="3">CGMCC 1.15288</strain>
    </source>
</reference>
<dbReference type="InterPro" id="IPR008983">
    <property type="entry name" value="Tumour_necrosis_fac-like_dom"/>
</dbReference>
<protein>
    <recommendedName>
        <fullName evidence="4">C1q domain-containing protein</fullName>
    </recommendedName>
</protein>
<keyword evidence="1" id="KW-0732">Signal</keyword>
<dbReference type="Gene3D" id="2.60.120.40">
    <property type="match status" value="1"/>
</dbReference>
<name>A0ABQ1YDB3_9BACT</name>
<comment type="caution">
    <text evidence="2">The sequence shown here is derived from an EMBL/GenBank/DDBJ whole genome shotgun (WGS) entry which is preliminary data.</text>
</comment>
<dbReference type="EMBL" id="BMIA01000001">
    <property type="protein sequence ID" value="GGH21966.1"/>
    <property type="molecule type" value="Genomic_DNA"/>
</dbReference>
<evidence type="ECO:0000313" key="2">
    <source>
        <dbReference type="EMBL" id="GGH21966.1"/>
    </source>
</evidence>
<sequence>MKTTTLFSAFVLALGLAASSLSFAQVKIGSNPTTIDPNNNLEVEASTPGRKTAINKTTGQVTITDGTQAAGKVFTSDANGGGSWQTSGAGCASFDAKGDNTTTPVVNTGEYTPVTLIANNIVYSASGAYNNATGEYTIPADGFYLFHGSVGTYNVSIGTTGSRNTSIDLVSASKGLLSHTVSPELVYGVGAWQDVTSANYFTAGDKVTFQINSDHVSGVKPDSVTTAAIFFSGTRIDCNKN</sequence>
<feature type="chain" id="PRO_5045278334" description="C1q domain-containing protein" evidence="1">
    <location>
        <begin position="25"/>
        <end position="241"/>
    </location>
</feature>
<dbReference type="RefSeq" id="WP_188928068.1">
    <property type="nucleotide sequence ID" value="NZ_BMIA01000001.1"/>
</dbReference>
<feature type="signal peptide" evidence="1">
    <location>
        <begin position="1"/>
        <end position="24"/>
    </location>
</feature>
<evidence type="ECO:0000313" key="3">
    <source>
        <dbReference type="Proteomes" id="UP000600214"/>
    </source>
</evidence>
<gene>
    <name evidence="2" type="ORF">GCM10007423_03470</name>
</gene>
<evidence type="ECO:0000256" key="1">
    <source>
        <dbReference type="SAM" id="SignalP"/>
    </source>
</evidence>
<organism evidence="2 3">
    <name type="scientific">Dyadobacter endophyticus</name>
    <dbReference type="NCBI Taxonomy" id="1749036"/>
    <lineage>
        <taxon>Bacteria</taxon>
        <taxon>Pseudomonadati</taxon>
        <taxon>Bacteroidota</taxon>
        <taxon>Cytophagia</taxon>
        <taxon>Cytophagales</taxon>
        <taxon>Spirosomataceae</taxon>
        <taxon>Dyadobacter</taxon>
    </lineage>
</organism>
<dbReference type="SUPFAM" id="SSF49842">
    <property type="entry name" value="TNF-like"/>
    <property type="match status" value="1"/>
</dbReference>
<proteinExistence type="predicted"/>
<accession>A0ABQ1YDB3</accession>
<dbReference type="Proteomes" id="UP000600214">
    <property type="component" value="Unassembled WGS sequence"/>
</dbReference>
<keyword evidence="3" id="KW-1185">Reference proteome</keyword>